<dbReference type="EMBL" id="JAUOZU010000004">
    <property type="protein sequence ID" value="MDO6963209.1"/>
    <property type="molecule type" value="Genomic_DNA"/>
</dbReference>
<reference evidence="2" key="2">
    <citation type="submission" date="2023-07" db="EMBL/GenBank/DDBJ databases">
        <authorList>
            <person name="Shen H."/>
        </authorList>
    </citation>
    <scope>NUCLEOTIDE SEQUENCE</scope>
    <source>
        <strain evidence="2">TNR-22</strain>
    </source>
</reference>
<dbReference type="RefSeq" id="WP_304375111.1">
    <property type="nucleotide sequence ID" value="NZ_JAUOZU010000004.1"/>
</dbReference>
<gene>
    <name evidence="2" type="ORF">Q4481_04525</name>
</gene>
<feature type="chain" id="PRO_5045802272" evidence="1">
    <location>
        <begin position="23"/>
        <end position="110"/>
    </location>
</feature>
<keyword evidence="1" id="KW-0732">Signal</keyword>
<evidence type="ECO:0000256" key="1">
    <source>
        <dbReference type="SAM" id="SignalP"/>
    </source>
</evidence>
<protein>
    <submittedName>
        <fullName evidence="2">Uncharacterized protein</fullName>
    </submittedName>
</protein>
<feature type="signal peptide" evidence="1">
    <location>
        <begin position="1"/>
        <end position="22"/>
    </location>
</feature>
<evidence type="ECO:0000313" key="3">
    <source>
        <dbReference type="Proteomes" id="UP001174932"/>
    </source>
</evidence>
<proteinExistence type="predicted"/>
<accession>A0ABT8YHZ4</accession>
<name>A0ABT8YHZ4_9HYPH</name>
<dbReference type="Proteomes" id="UP001174932">
    <property type="component" value="Unassembled WGS sequence"/>
</dbReference>
<keyword evidence="3" id="KW-1185">Reference proteome</keyword>
<organism evidence="2 3">
    <name type="scientific">Rhizobium alvei</name>
    <dbReference type="NCBI Taxonomy" id="1132659"/>
    <lineage>
        <taxon>Bacteria</taxon>
        <taxon>Pseudomonadati</taxon>
        <taxon>Pseudomonadota</taxon>
        <taxon>Alphaproteobacteria</taxon>
        <taxon>Hyphomicrobiales</taxon>
        <taxon>Rhizobiaceae</taxon>
        <taxon>Rhizobium/Agrobacterium group</taxon>
        <taxon>Rhizobium</taxon>
    </lineage>
</organism>
<reference evidence="2" key="1">
    <citation type="journal article" date="2015" name="Int. J. Syst. Evol. Microbiol.">
        <title>Rhizobium alvei sp. nov., isolated from a freshwater river.</title>
        <authorList>
            <person name="Sheu S.Y."/>
            <person name="Huang H.W."/>
            <person name="Young C.C."/>
            <person name="Chen W.M."/>
        </authorList>
    </citation>
    <scope>NUCLEOTIDE SEQUENCE</scope>
    <source>
        <strain evidence="2">TNR-22</strain>
    </source>
</reference>
<comment type="caution">
    <text evidence="2">The sequence shown here is derived from an EMBL/GenBank/DDBJ whole genome shotgun (WGS) entry which is preliminary data.</text>
</comment>
<evidence type="ECO:0000313" key="2">
    <source>
        <dbReference type="EMBL" id="MDO6963209.1"/>
    </source>
</evidence>
<sequence>MIKKVNLFAVAFATVVTGGSMLASVDSANAEVYTRKERINRDVCYQSRRVPATVAYNTRGIKLRDASRSWEGNMQRHGAQVRDRYNDEVYIQTREIIEDQHMTLVPVPCR</sequence>